<evidence type="ECO:0000256" key="5">
    <source>
        <dbReference type="ARBA" id="ARBA00023121"/>
    </source>
</evidence>
<evidence type="ECO:0000256" key="6">
    <source>
        <dbReference type="ARBA" id="ARBA00023136"/>
    </source>
</evidence>
<reference evidence="9 10" key="1">
    <citation type="journal article" date="2023" name="Mol. Biol. Evol.">
        <title>Genomics of Secondarily Temperate Adaptation in the Only Non-Antarctic Icefish.</title>
        <authorList>
            <person name="Rivera-Colon A.G."/>
            <person name="Rayamajhi N."/>
            <person name="Minhas B.F."/>
            <person name="Madrigal G."/>
            <person name="Bilyk K.T."/>
            <person name="Yoon V."/>
            <person name="Hune M."/>
            <person name="Gregory S."/>
            <person name="Cheng C.H.C."/>
            <person name="Catchen J.M."/>
        </authorList>
    </citation>
    <scope>NUCLEOTIDE SEQUENCE [LARGE SCALE GENOMIC DNA]</scope>
    <source>
        <strain evidence="9">JC2023a</strain>
    </source>
</reference>
<accession>A0AAN8B5P7</accession>
<comment type="caution">
    <text evidence="9">The sequence shown here is derived from an EMBL/GenBank/DDBJ whole genome shotgun (WGS) entry which is preliminary data.</text>
</comment>
<evidence type="ECO:0000259" key="8">
    <source>
        <dbReference type="PROSITE" id="PS50195"/>
    </source>
</evidence>
<dbReference type="SMART" id="SM00312">
    <property type="entry name" value="PX"/>
    <property type="match status" value="1"/>
</dbReference>
<evidence type="ECO:0000256" key="4">
    <source>
        <dbReference type="ARBA" id="ARBA00022927"/>
    </source>
</evidence>
<keyword evidence="7" id="KW-0968">Cytoplasmic vesicle</keyword>
<evidence type="ECO:0000256" key="1">
    <source>
        <dbReference type="ARBA" id="ARBA00004180"/>
    </source>
</evidence>
<dbReference type="GO" id="GO:1901981">
    <property type="term" value="F:phosphatidylinositol phosphate binding"/>
    <property type="evidence" value="ECO:0007669"/>
    <property type="project" value="TreeGrafter"/>
</dbReference>
<comment type="similarity">
    <text evidence="2">Belongs to the sorting nexin family.</text>
</comment>
<evidence type="ECO:0000256" key="3">
    <source>
        <dbReference type="ARBA" id="ARBA00022448"/>
    </source>
</evidence>
<dbReference type="CDD" id="cd06880">
    <property type="entry name" value="PX_SNX22"/>
    <property type="match status" value="1"/>
</dbReference>
<dbReference type="InterPro" id="IPR036871">
    <property type="entry name" value="PX_dom_sf"/>
</dbReference>
<keyword evidence="3" id="KW-0813">Transport</keyword>
<dbReference type="Gene3D" id="3.30.1520.10">
    <property type="entry name" value="Phox-like domain"/>
    <property type="match status" value="1"/>
</dbReference>
<evidence type="ECO:0000313" key="9">
    <source>
        <dbReference type="EMBL" id="KAK5879058.1"/>
    </source>
</evidence>
<dbReference type="PROSITE" id="PS50195">
    <property type="entry name" value="PX"/>
    <property type="match status" value="1"/>
</dbReference>
<protein>
    <recommendedName>
        <fullName evidence="8">PX domain-containing protein</fullName>
    </recommendedName>
</protein>
<name>A0AAN8B5P7_9TELE</name>
<keyword evidence="10" id="KW-1185">Reference proteome</keyword>
<dbReference type="EMBL" id="JAULUE010002065">
    <property type="protein sequence ID" value="KAK5879058.1"/>
    <property type="molecule type" value="Genomic_DNA"/>
</dbReference>
<dbReference type="InterPro" id="IPR052467">
    <property type="entry name" value="Sorting_nexin_PX-domain"/>
</dbReference>
<dbReference type="AlphaFoldDB" id="A0AAN8B5P7"/>
<feature type="domain" description="PX" evidence="8">
    <location>
        <begin position="1"/>
        <end position="128"/>
    </location>
</feature>
<comment type="subcellular location">
    <subcellularLocation>
        <location evidence="1">Cytoplasmic vesicle membrane</location>
        <topology evidence="1">Peripheral membrane protein</topology>
        <orientation evidence="1">Cytoplasmic side</orientation>
    </subcellularLocation>
</comment>
<dbReference type="InterPro" id="IPR001683">
    <property type="entry name" value="PX_dom"/>
</dbReference>
<dbReference type="Proteomes" id="UP001335648">
    <property type="component" value="Unassembled WGS sequence"/>
</dbReference>
<keyword evidence="6" id="KW-0472">Membrane</keyword>
<evidence type="ECO:0000256" key="7">
    <source>
        <dbReference type="ARBA" id="ARBA00023329"/>
    </source>
</evidence>
<dbReference type="SUPFAM" id="SSF64268">
    <property type="entry name" value="PX domain"/>
    <property type="match status" value="1"/>
</dbReference>
<dbReference type="GO" id="GO:0030659">
    <property type="term" value="C:cytoplasmic vesicle membrane"/>
    <property type="evidence" value="ECO:0007669"/>
    <property type="project" value="UniProtKB-SubCell"/>
</dbReference>
<dbReference type="PANTHER" id="PTHR15813:SF10">
    <property type="entry name" value="SORTING NEXIN-24"/>
    <property type="match status" value="1"/>
</dbReference>
<dbReference type="GO" id="GO:0015031">
    <property type="term" value="P:protein transport"/>
    <property type="evidence" value="ECO:0007669"/>
    <property type="project" value="UniProtKB-KW"/>
</dbReference>
<keyword evidence="5" id="KW-0446">Lipid-binding</keyword>
<dbReference type="PANTHER" id="PTHR15813">
    <property type="entry name" value="SORTING NEXIN-22 AND 24"/>
    <property type="match status" value="1"/>
</dbReference>
<evidence type="ECO:0000313" key="10">
    <source>
        <dbReference type="Proteomes" id="UP001335648"/>
    </source>
</evidence>
<sequence>MHPVRVSIPSFRSENNSIEKGYTVFRIDVLMNGRQHAVEKRYSEFHTLHKMLKKSIKPPEMPSKHVRNWVPKVLEQRRLGLELYLQSIIMENGVLPKVFLDFLNIRHFPSVPKTESCGSFDTESEESSKLSHQPVLLFLRDPYLLPSAHDAFSNVVIEGVVHGVFYPDLQPREEAVSTNTGWSVELDHGLPAERCHSLQRTMAVVSDFVLSRQMSESRAAA</sequence>
<gene>
    <name evidence="9" type="ORF">CesoFtcFv8_024403</name>
</gene>
<organism evidence="9 10">
    <name type="scientific">Champsocephalus esox</name>
    <name type="common">pike icefish</name>
    <dbReference type="NCBI Taxonomy" id="159716"/>
    <lineage>
        <taxon>Eukaryota</taxon>
        <taxon>Metazoa</taxon>
        <taxon>Chordata</taxon>
        <taxon>Craniata</taxon>
        <taxon>Vertebrata</taxon>
        <taxon>Euteleostomi</taxon>
        <taxon>Actinopterygii</taxon>
        <taxon>Neopterygii</taxon>
        <taxon>Teleostei</taxon>
        <taxon>Neoteleostei</taxon>
        <taxon>Acanthomorphata</taxon>
        <taxon>Eupercaria</taxon>
        <taxon>Perciformes</taxon>
        <taxon>Notothenioidei</taxon>
        <taxon>Channichthyidae</taxon>
        <taxon>Champsocephalus</taxon>
    </lineage>
</organism>
<keyword evidence="4" id="KW-0653">Protein transport</keyword>
<evidence type="ECO:0000256" key="2">
    <source>
        <dbReference type="ARBA" id="ARBA00010883"/>
    </source>
</evidence>
<proteinExistence type="inferred from homology"/>
<dbReference type="Pfam" id="PF00787">
    <property type="entry name" value="PX"/>
    <property type="match status" value="1"/>
</dbReference>